<dbReference type="InterPro" id="IPR046496">
    <property type="entry name" value="DUF6589"/>
</dbReference>
<dbReference type="Proteomes" id="UP000683360">
    <property type="component" value="Unassembled WGS sequence"/>
</dbReference>
<evidence type="ECO:0000313" key="2">
    <source>
        <dbReference type="EMBL" id="CAG2237247.1"/>
    </source>
</evidence>
<dbReference type="AlphaFoldDB" id="A0A8S3U3Z7"/>
<dbReference type="OrthoDB" id="6071591at2759"/>
<proteinExistence type="predicted"/>
<name>A0A8S3U3Z7_MYTED</name>
<protein>
    <recommendedName>
        <fullName evidence="1">DUF6589 domain-containing protein</fullName>
    </recommendedName>
</protein>
<dbReference type="EMBL" id="CAJPWZ010002380">
    <property type="protein sequence ID" value="CAG2237247.1"/>
    <property type="molecule type" value="Genomic_DNA"/>
</dbReference>
<feature type="domain" description="DUF6589" evidence="1">
    <location>
        <begin position="304"/>
        <end position="680"/>
    </location>
</feature>
<organism evidence="2 3">
    <name type="scientific">Mytilus edulis</name>
    <name type="common">Blue mussel</name>
    <dbReference type="NCBI Taxonomy" id="6550"/>
    <lineage>
        <taxon>Eukaryota</taxon>
        <taxon>Metazoa</taxon>
        <taxon>Spiralia</taxon>
        <taxon>Lophotrochozoa</taxon>
        <taxon>Mollusca</taxon>
        <taxon>Bivalvia</taxon>
        <taxon>Autobranchia</taxon>
        <taxon>Pteriomorphia</taxon>
        <taxon>Mytilida</taxon>
        <taxon>Mytiloidea</taxon>
        <taxon>Mytilidae</taxon>
        <taxon>Mytilinae</taxon>
        <taxon>Mytilus</taxon>
    </lineage>
</organism>
<comment type="caution">
    <text evidence="2">The sequence shown here is derived from an EMBL/GenBank/DDBJ whole genome shotgun (WGS) entry which is preliminary data.</text>
</comment>
<keyword evidence="3" id="KW-1185">Reference proteome</keyword>
<gene>
    <name evidence="2" type="ORF">MEDL_49713</name>
</gene>
<evidence type="ECO:0000259" key="1">
    <source>
        <dbReference type="Pfam" id="PF20231"/>
    </source>
</evidence>
<reference evidence="2" key="1">
    <citation type="submission" date="2021-03" db="EMBL/GenBank/DDBJ databases">
        <authorList>
            <person name="Bekaert M."/>
        </authorList>
    </citation>
    <scope>NUCLEOTIDE SEQUENCE</scope>
</reference>
<evidence type="ECO:0000313" key="3">
    <source>
        <dbReference type="Proteomes" id="UP000683360"/>
    </source>
</evidence>
<sequence length="756" mass="85701">MGMVYNAKELTVFSEAELITVVSNSLISKHRLPSTSLPELNTQDPVNITSGVKRTFCSDHAYCTSTCNSFNEQVPDIETALDSDDDIDSEDDIDNGVKSVLDAVKGVNLTPSSRYDFQSILKSLTIDELPKINIFLEILKEMKERCPDLLYEMMNVSVKNPSVVKIRNITSVVLAYSALMFSRNNKNSAFQRCTTLMAVAGNASDEFIRRLNQMGISLSCTSKLRILEKAGETSKNLLVEKLKTNPRMKITGDNLDMYIKTNHQRQDNDNKDIHWFASNAFLSRLDYTGLSLEKPNVPLGDISPEFFIPNNAEKSKLRDVKKVLIGRMIVDKKDFDWLEKKLPTHIPHRYSEYMSKKQEVFSLPIIFKNESKNEDCLDIMDAYERQLTEIFTLAHGNTDMLQKHGAVLGGDQLTRERLQNVKNIRFLALTPEGRFEHLNPIVIEHWHVKQDLLSKAYKALYTAESLCTPGTLFHAKTILRRQDVTGNVKSNYKAHEDLFLLMVKALLHVAADQIQVQDSEDRDSILSQLYSKVHGEEHDAQDQVMNYFINVIEWGLLIINMNDTAKEGDFERLEVNCKAGIGFLLGHSVFSKYFGELVNYLLLTKHLLSPEMSLRALEGAFINTKGGPGKNKEADLVQEHCIRNKKDLIRSLGANKTEKAVMRACGAADTCVGVGRTVDGCLGLPKLSVNHTKKSSVKDLEILVKCLKTVDPFTYHKGRNLKSFCNIRKHPDRIINMEEMLNLIRKKVRKFFIDHS</sequence>
<accession>A0A8S3U3Z7</accession>
<dbReference type="Pfam" id="PF20231">
    <property type="entry name" value="DUF6589"/>
    <property type="match status" value="1"/>
</dbReference>